<gene>
    <name evidence="7" type="primary">LOC114251458</name>
</gene>
<keyword evidence="6" id="KW-1185">Reference proteome</keyword>
<name>A0A6J2KJ08_BOMMA</name>
<dbReference type="KEGG" id="bman:114251458"/>
<organism evidence="6 7">
    <name type="scientific">Bombyx mandarina</name>
    <name type="common">Wild silk moth</name>
    <name type="synonym">Wild silkworm</name>
    <dbReference type="NCBI Taxonomy" id="7092"/>
    <lineage>
        <taxon>Eukaryota</taxon>
        <taxon>Metazoa</taxon>
        <taxon>Ecdysozoa</taxon>
        <taxon>Arthropoda</taxon>
        <taxon>Hexapoda</taxon>
        <taxon>Insecta</taxon>
        <taxon>Pterygota</taxon>
        <taxon>Neoptera</taxon>
        <taxon>Endopterygota</taxon>
        <taxon>Lepidoptera</taxon>
        <taxon>Glossata</taxon>
        <taxon>Ditrysia</taxon>
        <taxon>Bombycoidea</taxon>
        <taxon>Bombycidae</taxon>
        <taxon>Bombycinae</taxon>
        <taxon>Bombyx</taxon>
    </lineage>
</organism>
<dbReference type="PANTHER" id="PTHR24276:SF98">
    <property type="entry name" value="FI18310P1-RELATED"/>
    <property type="match status" value="1"/>
</dbReference>
<dbReference type="GO" id="GO:0004252">
    <property type="term" value="F:serine-type endopeptidase activity"/>
    <property type="evidence" value="ECO:0007669"/>
    <property type="project" value="InterPro"/>
</dbReference>
<dbReference type="InterPro" id="IPR043504">
    <property type="entry name" value="Peptidase_S1_PA_chymotrypsin"/>
</dbReference>
<dbReference type="Pfam" id="PF00089">
    <property type="entry name" value="Trypsin"/>
    <property type="match status" value="1"/>
</dbReference>
<dbReference type="AlphaFoldDB" id="A0A6J2KJ08"/>
<evidence type="ECO:0000259" key="5">
    <source>
        <dbReference type="PROSITE" id="PS50240"/>
    </source>
</evidence>
<dbReference type="PANTHER" id="PTHR24276">
    <property type="entry name" value="POLYSERASE-RELATED"/>
    <property type="match status" value="1"/>
</dbReference>
<dbReference type="InterPro" id="IPR009003">
    <property type="entry name" value="Peptidase_S1_PA"/>
</dbReference>
<dbReference type="SUPFAM" id="SSF50494">
    <property type="entry name" value="Trypsin-like serine proteases"/>
    <property type="match status" value="1"/>
</dbReference>
<feature type="domain" description="Peptidase S1" evidence="5">
    <location>
        <begin position="5"/>
        <end position="300"/>
    </location>
</feature>
<evidence type="ECO:0000256" key="2">
    <source>
        <dbReference type="ARBA" id="ARBA00022801"/>
    </source>
</evidence>
<keyword evidence="2" id="KW-0378">Hydrolase</keyword>
<protein>
    <submittedName>
        <fullName evidence="7">Uncharacterized protein LOC114251458</fullName>
    </submittedName>
</protein>
<dbReference type="InterPro" id="IPR001254">
    <property type="entry name" value="Trypsin_dom"/>
</dbReference>
<dbReference type="Proteomes" id="UP000504629">
    <property type="component" value="Unplaced"/>
</dbReference>
<dbReference type="RefSeq" id="XP_028041538.1">
    <property type="nucleotide sequence ID" value="XM_028185737.1"/>
</dbReference>
<dbReference type="OrthoDB" id="7444286at2759"/>
<dbReference type="InterPro" id="IPR050430">
    <property type="entry name" value="Peptidase_S1"/>
</dbReference>
<dbReference type="Gene3D" id="2.40.10.10">
    <property type="entry name" value="Trypsin-like serine proteases"/>
    <property type="match status" value="1"/>
</dbReference>
<evidence type="ECO:0000256" key="3">
    <source>
        <dbReference type="ARBA" id="ARBA00022825"/>
    </source>
</evidence>
<keyword evidence="3" id="KW-0720">Serine protease</keyword>
<keyword evidence="1" id="KW-0645">Protease</keyword>
<evidence type="ECO:0000256" key="4">
    <source>
        <dbReference type="ARBA" id="ARBA00023157"/>
    </source>
</evidence>
<proteinExistence type="predicted"/>
<dbReference type="SMART" id="SM00020">
    <property type="entry name" value="Tryp_SPc"/>
    <property type="match status" value="1"/>
</dbReference>
<evidence type="ECO:0000313" key="6">
    <source>
        <dbReference type="Proteomes" id="UP000504629"/>
    </source>
</evidence>
<keyword evidence="4" id="KW-1015">Disulfide bond</keyword>
<evidence type="ECO:0000256" key="1">
    <source>
        <dbReference type="ARBA" id="ARBA00022670"/>
    </source>
</evidence>
<reference evidence="7" key="1">
    <citation type="submission" date="2025-08" db="UniProtKB">
        <authorList>
            <consortium name="RefSeq"/>
        </authorList>
    </citation>
    <scope>IDENTIFICATION</scope>
    <source>
        <tissue evidence="7">Silk gland</tissue>
    </source>
</reference>
<dbReference type="GeneID" id="114251458"/>
<dbReference type="GO" id="GO:0006508">
    <property type="term" value="P:proteolysis"/>
    <property type="evidence" value="ECO:0007669"/>
    <property type="project" value="UniProtKB-KW"/>
</dbReference>
<sequence>MGAGQIGGIATLLDIDFNNAAGFLGTPTDPSEGQFVVHYLSHAMMFCIGSLIETNVVLTPASCVFGERYKFDVHAGTHNFIENTGISREAEHVCLHRGYNHTSRWVQCSTDNLAILVLNQHFSFQNRETGSDYVVNRVRYGTSAPRDQSRIGDTTCRYYGWGSRRNGYMLPLLLKLRRMDVEILPPEKCYQIWNYKEKYLCLRQPACKSTKYGALCPDDLGSLIECSGFAQGMMTSRLIDRPCGVGFIDLSLYNKFLTCAVDDSRDVINHDVSMAFEYTTNTRVTPSIATASVTNRTNKF</sequence>
<dbReference type="PROSITE" id="PS50240">
    <property type="entry name" value="TRYPSIN_DOM"/>
    <property type="match status" value="1"/>
</dbReference>
<evidence type="ECO:0000313" key="7">
    <source>
        <dbReference type="RefSeq" id="XP_028041538.1"/>
    </source>
</evidence>
<accession>A0A6J2KJ08</accession>